<dbReference type="Proteomes" id="UP001374579">
    <property type="component" value="Unassembled WGS sequence"/>
</dbReference>
<comment type="caution">
    <text evidence="2">The sequence shown here is derived from an EMBL/GenBank/DDBJ whole genome shotgun (WGS) entry which is preliminary data.</text>
</comment>
<keyword evidence="1" id="KW-0732">Signal</keyword>
<dbReference type="AlphaFoldDB" id="A0AAN9BJA8"/>
<gene>
    <name evidence="2" type="ORF">V1264_015155</name>
</gene>
<evidence type="ECO:0000313" key="3">
    <source>
        <dbReference type="Proteomes" id="UP001374579"/>
    </source>
</evidence>
<feature type="chain" id="PRO_5043055416" evidence="1">
    <location>
        <begin position="17"/>
        <end position="89"/>
    </location>
</feature>
<feature type="signal peptide" evidence="1">
    <location>
        <begin position="1"/>
        <end position="16"/>
    </location>
</feature>
<name>A0AAN9BJA8_9CAEN</name>
<keyword evidence="3" id="KW-1185">Reference proteome</keyword>
<evidence type="ECO:0000256" key="1">
    <source>
        <dbReference type="SAM" id="SignalP"/>
    </source>
</evidence>
<organism evidence="2 3">
    <name type="scientific">Littorina saxatilis</name>
    <dbReference type="NCBI Taxonomy" id="31220"/>
    <lineage>
        <taxon>Eukaryota</taxon>
        <taxon>Metazoa</taxon>
        <taxon>Spiralia</taxon>
        <taxon>Lophotrochozoa</taxon>
        <taxon>Mollusca</taxon>
        <taxon>Gastropoda</taxon>
        <taxon>Caenogastropoda</taxon>
        <taxon>Littorinimorpha</taxon>
        <taxon>Littorinoidea</taxon>
        <taxon>Littorinidae</taxon>
        <taxon>Littorina</taxon>
    </lineage>
</organism>
<protein>
    <submittedName>
        <fullName evidence="2">Uncharacterized protein</fullName>
    </submittedName>
</protein>
<reference evidence="2 3" key="1">
    <citation type="submission" date="2024-02" db="EMBL/GenBank/DDBJ databases">
        <title>Chromosome-scale genome assembly of the rough periwinkle Littorina saxatilis.</title>
        <authorList>
            <person name="De Jode A."/>
            <person name="Faria R."/>
            <person name="Formenti G."/>
            <person name="Sims Y."/>
            <person name="Smith T.P."/>
            <person name="Tracey A."/>
            <person name="Wood J.M.D."/>
            <person name="Zagrodzka Z.B."/>
            <person name="Johannesson K."/>
            <person name="Butlin R.K."/>
            <person name="Leder E.H."/>
        </authorList>
    </citation>
    <scope>NUCLEOTIDE SEQUENCE [LARGE SCALE GENOMIC DNA]</scope>
    <source>
        <strain evidence="2">Snail1</strain>
        <tissue evidence="2">Muscle</tissue>
    </source>
</reference>
<evidence type="ECO:0000313" key="2">
    <source>
        <dbReference type="EMBL" id="KAK7107198.1"/>
    </source>
</evidence>
<dbReference type="EMBL" id="JBAMIC010000004">
    <property type="protein sequence ID" value="KAK7107198.1"/>
    <property type="molecule type" value="Genomic_DNA"/>
</dbReference>
<proteinExistence type="predicted"/>
<accession>A0AAN9BJA8</accession>
<sequence>MLRVLFLCVALSTTLGFGVSGGPVSGNGNAVNELPYELDCSNPYVCHMDAVPYCTVTGRIVFGHCGLLAAICLDGEEYDPSSKCLHGLQ</sequence>